<organism evidence="2 3">
    <name type="scientific">Ampelomyces quisqualis</name>
    <name type="common">Powdery mildew agent</name>
    <dbReference type="NCBI Taxonomy" id="50730"/>
    <lineage>
        <taxon>Eukaryota</taxon>
        <taxon>Fungi</taxon>
        <taxon>Dikarya</taxon>
        <taxon>Ascomycota</taxon>
        <taxon>Pezizomycotina</taxon>
        <taxon>Dothideomycetes</taxon>
        <taxon>Pleosporomycetidae</taxon>
        <taxon>Pleosporales</taxon>
        <taxon>Pleosporineae</taxon>
        <taxon>Phaeosphaeriaceae</taxon>
        <taxon>Ampelomyces</taxon>
    </lineage>
</organism>
<dbReference type="AlphaFoldDB" id="A0A6A5R2U1"/>
<evidence type="ECO:0000256" key="1">
    <source>
        <dbReference type="SAM" id="SignalP"/>
    </source>
</evidence>
<keyword evidence="3" id="KW-1185">Reference proteome</keyword>
<dbReference type="OrthoDB" id="5144514at2759"/>
<dbReference type="Proteomes" id="UP000800096">
    <property type="component" value="Unassembled WGS sequence"/>
</dbReference>
<dbReference type="EMBL" id="ML979132">
    <property type="protein sequence ID" value="KAF1921470.1"/>
    <property type="molecule type" value="Genomic_DNA"/>
</dbReference>
<sequence>MHFLQTLLFSSALVAAAPATGVLTPRSSAVQLGSLSRMSSNEIFQIYHTCWSGKIAWPQNDMPPPVKDKVTKQLAVFTRPKTKPNTLTIHNYCDYDIHYLHLDGANTIKQSVLKARHVYKSSLAGTVWKASKSANLAKATLIEYAVAGKQLWYNLSMIDCLGEKDGKKTFDTSQCVGIEAGLQLGNSQADSFAFQCAPKTWCDDQAYFYPENMCKKANPVRSCAAAYGLTAEFCSSKKSRAV</sequence>
<reference evidence="2" key="1">
    <citation type="journal article" date="2020" name="Stud. Mycol.">
        <title>101 Dothideomycetes genomes: a test case for predicting lifestyles and emergence of pathogens.</title>
        <authorList>
            <person name="Haridas S."/>
            <person name="Albert R."/>
            <person name="Binder M."/>
            <person name="Bloem J."/>
            <person name="Labutti K."/>
            <person name="Salamov A."/>
            <person name="Andreopoulos B."/>
            <person name="Baker S."/>
            <person name="Barry K."/>
            <person name="Bills G."/>
            <person name="Bluhm B."/>
            <person name="Cannon C."/>
            <person name="Castanera R."/>
            <person name="Culley D."/>
            <person name="Daum C."/>
            <person name="Ezra D."/>
            <person name="Gonzalez J."/>
            <person name="Henrissat B."/>
            <person name="Kuo A."/>
            <person name="Liang C."/>
            <person name="Lipzen A."/>
            <person name="Lutzoni F."/>
            <person name="Magnuson J."/>
            <person name="Mondo S."/>
            <person name="Nolan M."/>
            <person name="Ohm R."/>
            <person name="Pangilinan J."/>
            <person name="Park H.-J."/>
            <person name="Ramirez L."/>
            <person name="Alfaro M."/>
            <person name="Sun H."/>
            <person name="Tritt A."/>
            <person name="Yoshinaga Y."/>
            <person name="Zwiers L.-H."/>
            <person name="Turgeon B."/>
            <person name="Goodwin S."/>
            <person name="Spatafora J."/>
            <person name="Crous P."/>
            <person name="Grigoriev I."/>
        </authorList>
    </citation>
    <scope>NUCLEOTIDE SEQUENCE</scope>
    <source>
        <strain evidence="2">HMLAC05119</strain>
    </source>
</reference>
<keyword evidence="1" id="KW-0732">Signal</keyword>
<proteinExistence type="predicted"/>
<feature type="chain" id="PRO_5025335087" evidence="1">
    <location>
        <begin position="17"/>
        <end position="242"/>
    </location>
</feature>
<feature type="signal peptide" evidence="1">
    <location>
        <begin position="1"/>
        <end position="16"/>
    </location>
</feature>
<accession>A0A6A5R2U1</accession>
<evidence type="ECO:0000313" key="3">
    <source>
        <dbReference type="Proteomes" id="UP000800096"/>
    </source>
</evidence>
<protein>
    <submittedName>
        <fullName evidence="2">Uncharacterized protein</fullName>
    </submittedName>
</protein>
<evidence type="ECO:0000313" key="2">
    <source>
        <dbReference type="EMBL" id="KAF1921470.1"/>
    </source>
</evidence>
<gene>
    <name evidence="2" type="ORF">BDU57DRAFT_510287</name>
</gene>
<name>A0A6A5R2U1_AMPQU</name>